<comment type="caution">
    <text evidence="3">The sequence shown here is derived from an EMBL/GenBank/DDBJ whole genome shotgun (WGS) entry which is preliminary data.</text>
</comment>
<sequence>MRTSARLAGGLAGAALGVMTLGATAFADSADNDGINLINDNNISAVPVQLCGNNVAAVIGVIVPIASPQLSDCTNAPILDHNKVELEFEHEGHEGKGTPHGGHGSHHAGF</sequence>
<feature type="region of interest" description="Disordered" evidence="1">
    <location>
        <begin position="90"/>
        <end position="110"/>
    </location>
</feature>
<dbReference type="EMBL" id="AUBJ02000001">
    <property type="protein sequence ID" value="MCP2333781.1"/>
    <property type="molecule type" value="Genomic_DNA"/>
</dbReference>
<reference evidence="3 4" key="1">
    <citation type="submission" date="2013-07" db="EMBL/GenBank/DDBJ databases">
        <authorList>
            <consortium name="DOE Joint Genome Institute"/>
            <person name="Reeve W."/>
            <person name="Huntemann M."/>
            <person name="Han J."/>
            <person name="Chen A."/>
            <person name="Kyrpides N."/>
            <person name="Mavromatis K."/>
            <person name="Markowitz V."/>
            <person name="Palaniappan K."/>
            <person name="Ivanova N."/>
            <person name="Schaumberg A."/>
            <person name="Pati A."/>
            <person name="Liolios K."/>
            <person name="Nordberg H.P."/>
            <person name="Cantor M.N."/>
            <person name="Hua S.X."/>
            <person name="Woyke T."/>
        </authorList>
    </citation>
    <scope>NUCLEOTIDE SEQUENCE [LARGE SCALE GENOMIC DNA]</scope>
    <source>
        <strain evidence="3 4">DSM 43889</strain>
    </source>
</reference>
<dbReference type="RefSeq" id="WP_026419107.1">
    <property type="nucleotide sequence ID" value="NZ_AUBJ02000001.1"/>
</dbReference>
<feature type="chain" id="PRO_5046939618" evidence="2">
    <location>
        <begin position="28"/>
        <end position="110"/>
    </location>
</feature>
<proteinExistence type="predicted"/>
<evidence type="ECO:0000313" key="4">
    <source>
        <dbReference type="Proteomes" id="UP000791080"/>
    </source>
</evidence>
<accession>A0ABT1JNR6</accession>
<dbReference type="Proteomes" id="UP000791080">
    <property type="component" value="Unassembled WGS sequence"/>
</dbReference>
<evidence type="ECO:0000256" key="2">
    <source>
        <dbReference type="SAM" id="SignalP"/>
    </source>
</evidence>
<keyword evidence="4" id="KW-1185">Reference proteome</keyword>
<feature type="signal peptide" evidence="2">
    <location>
        <begin position="1"/>
        <end position="27"/>
    </location>
</feature>
<organism evidence="3 4">
    <name type="scientific">Actinoalloteichus caeruleus DSM 43889</name>
    <dbReference type="NCBI Taxonomy" id="1120930"/>
    <lineage>
        <taxon>Bacteria</taxon>
        <taxon>Bacillati</taxon>
        <taxon>Actinomycetota</taxon>
        <taxon>Actinomycetes</taxon>
        <taxon>Pseudonocardiales</taxon>
        <taxon>Pseudonocardiaceae</taxon>
        <taxon>Actinoalloteichus</taxon>
        <taxon>Actinoalloteichus cyanogriseus</taxon>
    </lineage>
</organism>
<protein>
    <submittedName>
        <fullName evidence="3">Uncharacterized protein</fullName>
    </submittedName>
</protein>
<reference evidence="3 4" key="2">
    <citation type="submission" date="2022-06" db="EMBL/GenBank/DDBJ databases">
        <title>Genomic Encyclopedia of Type Strains, Phase I: the one thousand microbial genomes (KMG-I) project.</title>
        <authorList>
            <person name="Kyrpides N."/>
        </authorList>
    </citation>
    <scope>NUCLEOTIDE SEQUENCE [LARGE SCALE GENOMIC DNA]</scope>
    <source>
        <strain evidence="3 4">DSM 43889</strain>
    </source>
</reference>
<evidence type="ECO:0000313" key="3">
    <source>
        <dbReference type="EMBL" id="MCP2333781.1"/>
    </source>
</evidence>
<keyword evidence="2" id="KW-0732">Signal</keyword>
<gene>
    <name evidence="3" type="ORF">G443_004051</name>
</gene>
<evidence type="ECO:0000256" key="1">
    <source>
        <dbReference type="SAM" id="MobiDB-lite"/>
    </source>
</evidence>
<name>A0ABT1JNR6_ACTCY</name>